<dbReference type="InterPro" id="IPR047187">
    <property type="entry name" value="SF1_C_Upf1"/>
</dbReference>
<keyword evidence="8" id="KW-1185">Reference proteome</keyword>
<accession>A0ABR4AES7</accession>
<dbReference type="PANTHER" id="PTHR10887">
    <property type="entry name" value="DNA2/NAM7 HELICASE FAMILY"/>
    <property type="match status" value="1"/>
</dbReference>
<protein>
    <submittedName>
        <fullName evidence="7">Uncharacterized protein</fullName>
    </submittedName>
</protein>
<keyword evidence="2" id="KW-0175">Coiled coil</keyword>
<dbReference type="Pfam" id="PF13087">
    <property type="entry name" value="AAA_12"/>
    <property type="match status" value="1"/>
</dbReference>
<dbReference type="InterPro" id="IPR041677">
    <property type="entry name" value="DNA2/NAM7_AAA_11"/>
</dbReference>
<sequence length="1220" mass="138022">MRGNQGNNQCNKAGHHSRKPPHAAPPKRPDRLNGPGNRFGELDPEDTGDDQNMNEHLAERFGHGSAFRKPANSTTTTRPSMTTNLSIRKYVKALDRSVDSSDWTTFRDVPSSYEIFTPDRANHEDNLEVSENIVVGPYASKDDYLERHYSLMREDAIAPLRDVVSEVQMYPRLMEEESDNNAHVYEKVFITGFTFANAGIAARVTFSLRRSGKKVNWEQSRRLLSGAVIALTPAKDMFKTTCHVAVIAARLLERLQQNPPEIDLFFGSPDEIEIDPQQEWVLVESRSGFYEGHRHTLQGLQMLAKEKFPLSEHIVEIKREIPPPKYLEEQPLKDLSKLFTADGADVLNINILREWPSNLPSGLDESQLGALRRILAKRLAIVQGPPGTGKTHVSVIAIRLLLENLRAEDPPIILAAHTNHALDQLLRHVSAFEPEFIRLGGWTKDMGIIKPRTLYEVKNAVKHSNPTGSLRMPALAKLKQLAKDMIQLLLPLTDGSEPLKAALFKTYGVISDPQYQSLVQGAKEWIKAGAADSVSGDIAMWLGEERVEAKKRTMPEDFGIKFEEVDLEFEQLKEIEAENKLIDEDDHETLRGPRIVFSEPFTGHQSLGVNEHTVISELEKRDMWQIPSEYRGPVYRYMQQRVKESIRQKFRELGRQHAVASREARIGLWELDYNYLKQARIIGMTTTGLSKYRGLLQSLEPKVVLIEEAAETLEAPIAVACFETVEHLVLIGDHQQLRGHCNDAQLAGLPFFLGVSMFERLITNKVDYSQLKRQRRMIPEIRRALNPIYKDLEDHPSVLDRAPIPGMGGINSYFFTHTWRETTDAQMSKINEEEADMIVSFFTYLVANGMDSLNITVLTFYNGQRKLILKKLRDQRYLLGEYFKVVTVDSYQGEENEVVLLSLVRCNIQGKIGFLDVENRVCVALSRAQRGFYLFGDAFNLCKSSLLWWEVVNIMAKDPRRVGFYMQLTCERHEERTFVKEPHDFRSLDGGCTKPCREQMACGHVCALNCHPFPHEAVNCQKRCPRPLGCGHPCTQACYLECKSDCDCVAVEKPGVQPLGYAKATRTSVTTRVEKKQDSGSRESSPERKQQHSSASRASPQVLEYVAGKGQLLRGHARETKLYRDFAAGGHVESDKNLAALAEKENAEARQKQLDRESYEALFGGTEEDVLVKEFDNVKLVRTKSNGRGGTRGVWKGTFEVPRSESTSPKKQQEGNLLDL</sequence>
<comment type="caution">
    <text evidence="7">The sequence shown here is derived from an EMBL/GenBank/DDBJ whole genome shotgun (WGS) entry which is preliminary data.</text>
</comment>
<dbReference type="InterPro" id="IPR045055">
    <property type="entry name" value="DNA2/NAM7-like"/>
</dbReference>
<feature type="coiled-coil region" evidence="2">
    <location>
        <begin position="1132"/>
        <end position="1162"/>
    </location>
</feature>
<feature type="domain" description="DNA2/NAM7 helicase-like C-terminal" evidence="5">
    <location>
        <begin position="754"/>
        <end position="938"/>
    </location>
</feature>
<dbReference type="InterPro" id="IPR027417">
    <property type="entry name" value="P-loop_NTPase"/>
</dbReference>
<dbReference type="PANTHER" id="PTHR10887:SF341">
    <property type="entry name" value="NFX1-TYPE ZINC FINGER-CONTAINING PROTEIN 1"/>
    <property type="match status" value="1"/>
</dbReference>
<evidence type="ECO:0000256" key="1">
    <source>
        <dbReference type="ARBA" id="ARBA00022806"/>
    </source>
</evidence>
<feature type="region of interest" description="Disordered" evidence="3">
    <location>
        <begin position="1065"/>
        <end position="1101"/>
    </location>
</feature>
<dbReference type="InterPro" id="IPR041679">
    <property type="entry name" value="DNA2/NAM7-like_C"/>
</dbReference>
<dbReference type="Pfam" id="PF13086">
    <property type="entry name" value="AAA_11"/>
    <property type="match status" value="1"/>
</dbReference>
<dbReference type="InterPro" id="IPR057373">
    <property type="entry name" value="ZNFX1"/>
</dbReference>
<dbReference type="Pfam" id="PF25396">
    <property type="entry name" value="ZNFX1"/>
    <property type="match status" value="1"/>
</dbReference>
<reference evidence="7 8" key="1">
    <citation type="submission" date="2024-09" db="EMBL/GenBank/DDBJ databases">
        <title>Rethinking Asexuality: The Enigmatic Case of Functional Sexual Genes in Lepraria (Stereocaulaceae).</title>
        <authorList>
            <person name="Doellman M."/>
            <person name="Sun Y."/>
            <person name="Barcenas-Pena A."/>
            <person name="Lumbsch H.T."/>
            <person name="Grewe F."/>
        </authorList>
    </citation>
    <scope>NUCLEOTIDE SEQUENCE [LARGE SCALE GENOMIC DNA]</scope>
    <source>
        <strain evidence="7 8">Mercado 3170</strain>
    </source>
</reference>
<feature type="compositionally biased region" description="Polar residues" evidence="3">
    <location>
        <begin position="1"/>
        <end position="11"/>
    </location>
</feature>
<proteinExistence type="predicted"/>
<evidence type="ECO:0000259" key="5">
    <source>
        <dbReference type="Pfam" id="PF13087"/>
    </source>
</evidence>
<keyword evidence="1" id="KW-0547">Nucleotide-binding</keyword>
<evidence type="ECO:0000313" key="7">
    <source>
        <dbReference type="EMBL" id="KAL2044006.1"/>
    </source>
</evidence>
<evidence type="ECO:0000313" key="8">
    <source>
        <dbReference type="Proteomes" id="UP001590950"/>
    </source>
</evidence>
<feature type="domain" description="DNA2/NAM7 helicase helicase" evidence="4">
    <location>
        <begin position="363"/>
        <end position="738"/>
    </location>
</feature>
<organism evidence="7 8">
    <name type="scientific">Stereocaulon virgatum</name>
    <dbReference type="NCBI Taxonomy" id="373712"/>
    <lineage>
        <taxon>Eukaryota</taxon>
        <taxon>Fungi</taxon>
        <taxon>Dikarya</taxon>
        <taxon>Ascomycota</taxon>
        <taxon>Pezizomycotina</taxon>
        <taxon>Lecanoromycetes</taxon>
        <taxon>OSLEUM clade</taxon>
        <taxon>Lecanoromycetidae</taxon>
        <taxon>Lecanorales</taxon>
        <taxon>Lecanorineae</taxon>
        <taxon>Stereocaulaceae</taxon>
        <taxon>Stereocaulon</taxon>
    </lineage>
</organism>
<feature type="region of interest" description="Disordered" evidence="3">
    <location>
        <begin position="1186"/>
        <end position="1220"/>
    </location>
</feature>
<evidence type="ECO:0000256" key="3">
    <source>
        <dbReference type="SAM" id="MobiDB-lite"/>
    </source>
</evidence>
<dbReference type="CDD" id="cd18808">
    <property type="entry name" value="SF1_C_Upf1"/>
    <property type="match status" value="1"/>
</dbReference>
<dbReference type="EMBL" id="JBEFKJ010000010">
    <property type="protein sequence ID" value="KAL2044006.1"/>
    <property type="molecule type" value="Genomic_DNA"/>
</dbReference>
<name>A0ABR4AES7_9LECA</name>
<keyword evidence="1" id="KW-0347">Helicase</keyword>
<evidence type="ECO:0000259" key="6">
    <source>
        <dbReference type="Pfam" id="PF25396"/>
    </source>
</evidence>
<dbReference type="Gene3D" id="3.40.50.300">
    <property type="entry name" value="P-loop containing nucleotide triphosphate hydrolases"/>
    <property type="match status" value="2"/>
</dbReference>
<keyword evidence="1" id="KW-0378">Hydrolase</keyword>
<gene>
    <name evidence="7" type="ORF">N7G274_003527</name>
</gene>
<evidence type="ECO:0000256" key="2">
    <source>
        <dbReference type="SAM" id="Coils"/>
    </source>
</evidence>
<evidence type="ECO:0000259" key="4">
    <source>
        <dbReference type="Pfam" id="PF13086"/>
    </source>
</evidence>
<dbReference type="SUPFAM" id="SSF52540">
    <property type="entry name" value="P-loop containing nucleoside triphosphate hydrolases"/>
    <property type="match status" value="1"/>
</dbReference>
<feature type="region of interest" description="Disordered" evidence="3">
    <location>
        <begin position="1"/>
        <end position="80"/>
    </location>
</feature>
<feature type="compositionally biased region" description="Basic and acidic residues" evidence="3">
    <location>
        <begin position="1072"/>
        <end position="1090"/>
    </location>
</feature>
<keyword evidence="1" id="KW-0067">ATP-binding</keyword>
<dbReference type="Proteomes" id="UP001590950">
    <property type="component" value="Unassembled WGS sequence"/>
</dbReference>
<feature type="domain" description="ZNFX1" evidence="6">
    <location>
        <begin position="179"/>
        <end position="286"/>
    </location>
</feature>